<dbReference type="Proteomes" id="UP000032141">
    <property type="component" value="Unassembled WGS sequence"/>
</dbReference>
<name>A0A0D2ZYL0_BRAOL</name>
<organism evidence="2 3">
    <name type="scientific">Brassica oleracea var. oleracea</name>
    <dbReference type="NCBI Taxonomy" id="109376"/>
    <lineage>
        <taxon>Eukaryota</taxon>
        <taxon>Viridiplantae</taxon>
        <taxon>Streptophyta</taxon>
        <taxon>Embryophyta</taxon>
        <taxon>Tracheophyta</taxon>
        <taxon>Spermatophyta</taxon>
        <taxon>Magnoliopsida</taxon>
        <taxon>eudicotyledons</taxon>
        <taxon>Gunneridae</taxon>
        <taxon>Pentapetalae</taxon>
        <taxon>rosids</taxon>
        <taxon>malvids</taxon>
        <taxon>Brassicales</taxon>
        <taxon>Brassicaceae</taxon>
        <taxon>Brassiceae</taxon>
        <taxon>Brassica</taxon>
    </lineage>
</organism>
<dbReference type="CDD" id="cd00303">
    <property type="entry name" value="retropepsin_like"/>
    <property type="match status" value="1"/>
</dbReference>
<feature type="compositionally biased region" description="Basic and acidic residues" evidence="1">
    <location>
        <begin position="115"/>
        <end position="125"/>
    </location>
</feature>
<dbReference type="OMA" id="KPYRIAW"/>
<keyword evidence="3" id="KW-1185">Reference proteome</keyword>
<proteinExistence type="predicted"/>
<dbReference type="AlphaFoldDB" id="A0A0D2ZYL0"/>
<evidence type="ECO:0000313" key="3">
    <source>
        <dbReference type="Proteomes" id="UP000032141"/>
    </source>
</evidence>
<evidence type="ECO:0000256" key="1">
    <source>
        <dbReference type="SAM" id="MobiDB-lite"/>
    </source>
</evidence>
<protein>
    <submittedName>
        <fullName evidence="2">Uncharacterized protein</fullName>
    </submittedName>
</protein>
<accession>A0A0D2ZYL0</accession>
<dbReference type="InterPro" id="IPR021109">
    <property type="entry name" value="Peptidase_aspartic_dom_sf"/>
</dbReference>
<sequence length="153" mass="17775">CTNVASDTLVRKLGLSTRPLSRPFRLEWLNETGEQYVKEQVTIPLTIGRYEDEVVCNVLPMDACHILLGRPWQFDKKAVHDGFTNRHSFDHKGKKITLVPLSPLEVHQDQVQLKKSRDQDPKPDEPESSQRNSNFFIKQSQVKRSLYFQKPFL</sequence>
<dbReference type="eggNOG" id="KOG0017">
    <property type="taxonomic scope" value="Eukaryota"/>
</dbReference>
<dbReference type="Gramene" id="Bo09320s010.1">
    <property type="protein sequence ID" value="Bo09320s010.1"/>
    <property type="gene ID" value="Bo09320s010"/>
</dbReference>
<evidence type="ECO:0000313" key="2">
    <source>
        <dbReference type="EnsemblPlants" id="Bo09320s010.1"/>
    </source>
</evidence>
<feature type="region of interest" description="Disordered" evidence="1">
    <location>
        <begin position="109"/>
        <end position="136"/>
    </location>
</feature>
<dbReference type="PANTHER" id="PTHR35046">
    <property type="entry name" value="ZINC KNUCKLE (CCHC-TYPE) FAMILY PROTEIN"/>
    <property type="match status" value="1"/>
</dbReference>
<reference evidence="2" key="1">
    <citation type="journal article" date="2014" name="Genome Biol.">
        <title>Transcriptome and methylome profiling reveals relics of genome dominance in the mesopolyploid Brassica oleracea.</title>
        <authorList>
            <person name="Parkin I.A."/>
            <person name="Koh C."/>
            <person name="Tang H."/>
            <person name="Robinson S.J."/>
            <person name="Kagale S."/>
            <person name="Clarke W.E."/>
            <person name="Town C.D."/>
            <person name="Nixon J."/>
            <person name="Krishnakumar V."/>
            <person name="Bidwell S.L."/>
            <person name="Denoeud F."/>
            <person name="Belcram H."/>
            <person name="Links M.G."/>
            <person name="Just J."/>
            <person name="Clarke C."/>
            <person name="Bender T."/>
            <person name="Huebert T."/>
            <person name="Mason A.S."/>
            <person name="Pires J.C."/>
            <person name="Barker G."/>
            <person name="Moore J."/>
            <person name="Walley P.G."/>
            <person name="Manoli S."/>
            <person name="Batley J."/>
            <person name="Edwards D."/>
            <person name="Nelson M.N."/>
            <person name="Wang X."/>
            <person name="Paterson A.H."/>
            <person name="King G."/>
            <person name="Bancroft I."/>
            <person name="Chalhoub B."/>
            <person name="Sharpe A.G."/>
        </authorList>
    </citation>
    <scope>NUCLEOTIDE SEQUENCE [LARGE SCALE GENOMIC DNA]</scope>
    <source>
        <strain evidence="2">cv. TO1000</strain>
    </source>
</reference>
<reference evidence="2" key="2">
    <citation type="submission" date="2015-06" db="UniProtKB">
        <authorList>
            <consortium name="EnsemblPlants"/>
        </authorList>
    </citation>
    <scope>IDENTIFICATION</scope>
</reference>
<dbReference type="EnsemblPlants" id="Bo09320s010.1">
    <property type="protein sequence ID" value="Bo09320s010.1"/>
    <property type="gene ID" value="Bo09320s010"/>
</dbReference>
<dbReference type="HOGENOM" id="CLU_1717924_0_0_1"/>
<dbReference type="Gene3D" id="2.40.70.10">
    <property type="entry name" value="Acid Proteases"/>
    <property type="match status" value="1"/>
</dbReference>
<dbReference type="PANTHER" id="PTHR35046:SF9">
    <property type="entry name" value="RNA-DIRECTED DNA POLYMERASE"/>
    <property type="match status" value="1"/>
</dbReference>